<keyword evidence="5" id="KW-0961">Cell wall biogenesis/degradation</keyword>
<dbReference type="GO" id="GO:0071555">
    <property type="term" value="P:cell wall organization"/>
    <property type="evidence" value="ECO:0007669"/>
    <property type="project" value="UniProtKB-KW"/>
</dbReference>
<dbReference type="AlphaFoldDB" id="A0A4S3PTP6"/>
<dbReference type="InterPro" id="IPR002477">
    <property type="entry name" value="Peptidoglycan-bd-like"/>
</dbReference>
<dbReference type="STRING" id="1033734.GCA_000285535_02838"/>
<evidence type="ECO:0000313" key="9">
    <source>
        <dbReference type="EMBL" id="THE12844.1"/>
    </source>
</evidence>
<dbReference type="InterPro" id="IPR036365">
    <property type="entry name" value="PGBD-like_sf"/>
</dbReference>
<protein>
    <recommendedName>
        <fullName evidence="3">N-acetylmuramoyl-L-alanine amidase</fullName>
        <ecNumber evidence="3">3.5.1.28</ecNumber>
    </recommendedName>
    <alternativeName>
        <fullName evidence="7">Autolysin</fullName>
    </alternativeName>
    <alternativeName>
        <fullName evidence="6">Cell wall hydrolase</fullName>
    </alternativeName>
</protein>
<keyword evidence="4" id="KW-0378">Hydrolase</keyword>
<gene>
    <name evidence="9" type="ORF">E1I69_09700</name>
</gene>
<evidence type="ECO:0000256" key="5">
    <source>
        <dbReference type="ARBA" id="ARBA00023316"/>
    </source>
</evidence>
<sequence length="349" mass="39608">MEYPITRDYIRFGNSRSGQKISKVRFIVSHDTGNPGSTAYGNRNYFDRSQPSASAHTFIDDKYILEIIPLTEKAWHVRYNVTTDNRMFGDDANDAAIGVEFCHGGKINFQEAYNRYVWYHAYLCDKFNLDPKRHIVAHSTLDPSRRSDPQNALRPHGVSWEEFINDVQESYNRDFKGIPTSKPKPVVAGVSTRLPIRRGNTGAFVKEIQQDLIKAGFPLPRYGADGSFGPETETAVMRFQKRYGLAVDGLVGQATLRKLEEVIKQGNSTHEEFPLPDGVWGRGDKGEEVRMIQRALKHINFDPKMIDGSYGPLTEDAVRRFQSMYAALADDGIYGPNTKKYIQLELNDM</sequence>
<dbReference type="SMART" id="SM00644">
    <property type="entry name" value="Ami_2"/>
    <property type="match status" value="1"/>
</dbReference>
<dbReference type="GO" id="GO:0009253">
    <property type="term" value="P:peptidoglycan catabolic process"/>
    <property type="evidence" value="ECO:0007669"/>
    <property type="project" value="InterPro"/>
</dbReference>
<evidence type="ECO:0000256" key="6">
    <source>
        <dbReference type="ARBA" id="ARBA00030881"/>
    </source>
</evidence>
<dbReference type="Proteomes" id="UP000306477">
    <property type="component" value="Unassembled WGS sequence"/>
</dbReference>
<dbReference type="InterPro" id="IPR036366">
    <property type="entry name" value="PGBDSf"/>
</dbReference>
<dbReference type="InterPro" id="IPR036505">
    <property type="entry name" value="Amidase/PGRP_sf"/>
</dbReference>
<dbReference type="Gene3D" id="3.40.80.10">
    <property type="entry name" value="Peptidoglycan recognition protein-like"/>
    <property type="match status" value="1"/>
</dbReference>
<dbReference type="PANTHER" id="PTHR30417:SF1">
    <property type="entry name" value="N-ACETYLMURAMOYL-L-ALANINE AMIDASE AMID"/>
    <property type="match status" value="1"/>
</dbReference>
<name>A0A4S3PTP6_9BACI</name>
<evidence type="ECO:0000313" key="10">
    <source>
        <dbReference type="Proteomes" id="UP000306477"/>
    </source>
</evidence>
<dbReference type="InterPro" id="IPR051206">
    <property type="entry name" value="NAMLAA_amidase_2"/>
</dbReference>
<evidence type="ECO:0000259" key="8">
    <source>
        <dbReference type="SMART" id="SM00644"/>
    </source>
</evidence>
<comment type="caution">
    <text evidence="9">The sequence shown here is derived from an EMBL/GenBank/DDBJ whole genome shotgun (WGS) entry which is preliminary data.</text>
</comment>
<dbReference type="EMBL" id="SLUB01000013">
    <property type="protein sequence ID" value="THE12844.1"/>
    <property type="molecule type" value="Genomic_DNA"/>
</dbReference>
<dbReference type="EC" id="3.5.1.28" evidence="3"/>
<comment type="catalytic activity">
    <reaction evidence="1">
        <text>Hydrolyzes the link between N-acetylmuramoyl residues and L-amino acid residues in certain cell-wall glycopeptides.</text>
        <dbReference type="EC" id="3.5.1.28"/>
    </reaction>
</comment>
<evidence type="ECO:0000256" key="1">
    <source>
        <dbReference type="ARBA" id="ARBA00001561"/>
    </source>
</evidence>
<keyword evidence="10" id="KW-1185">Reference proteome</keyword>
<accession>A0A4S3PTP6</accession>
<dbReference type="GO" id="GO:0008745">
    <property type="term" value="F:N-acetylmuramoyl-L-alanine amidase activity"/>
    <property type="evidence" value="ECO:0007669"/>
    <property type="project" value="UniProtKB-EC"/>
</dbReference>
<dbReference type="GO" id="GO:0009254">
    <property type="term" value="P:peptidoglycan turnover"/>
    <property type="evidence" value="ECO:0007669"/>
    <property type="project" value="TreeGrafter"/>
</dbReference>
<comment type="similarity">
    <text evidence="2">Belongs to the N-acetylmuramoyl-L-alanine amidase 2 family.</text>
</comment>
<dbReference type="PANTHER" id="PTHR30417">
    <property type="entry name" value="N-ACETYLMURAMOYL-L-ALANINE AMIDASE AMID"/>
    <property type="match status" value="1"/>
</dbReference>
<proteinExistence type="inferred from homology"/>
<dbReference type="Pfam" id="PF01510">
    <property type="entry name" value="Amidase_2"/>
    <property type="match status" value="1"/>
</dbReference>
<dbReference type="SUPFAM" id="SSF55846">
    <property type="entry name" value="N-acetylmuramoyl-L-alanine amidase-like"/>
    <property type="match status" value="1"/>
</dbReference>
<dbReference type="Pfam" id="PF01471">
    <property type="entry name" value="PG_binding_1"/>
    <property type="match status" value="2"/>
</dbReference>
<dbReference type="CDD" id="cd06583">
    <property type="entry name" value="PGRP"/>
    <property type="match status" value="1"/>
</dbReference>
<feature type="domain" description="N-acetylmuramoyl-L-alanine amidase" evidence="8">
    <location>
        <begin position="13"/>
        <end position="150"/>
    </location>
</feature>
<evidence type="ECO:0000256" key="4">
    <source>
        <dbReference type="ARBA" id="ARBA00022801"/>
    </source>
</evidence>
<evidence type="ECO:0000256" key="7">
    <source>
        <dbReference type="ARBA" id="ARBA00032390"/>
    </source>
</evidence>
<evidence type="ECO:0000256" key="2">
    <source>
        <dbReference type="ARBA" id="ARBA00007553"/>
    </source>
</evidence>
<organism evidence="9 10">
    <name type="scientific">Bacillus timonensis</name>
    <dbReference type="NCBI Taxonomy" id="1033734"/>
    <lineage>
        <taxon>Bacteria</taxon>
        <taxon>Bacillati</taxon>
        <taxon>Bacillota</taxon>
        <taxon>Bacilli</taxon>
        <taxon>Bacillales</taxon>
        <taxon>Bacillaceae</taxon>
        <taxon>Bacillus</taxon>
    </lineage>
</organism>
<dbReference type="Gene3D" id="1.10.101.10">
    <property type="entry name" value="PGBD-like superfamily/PGBD"/>
    <property type="match status" value="2"/>
</dbReference>
<evidence type="ECO:0000256" key="3">
    <source>
        <dbReference type="ARBA" id="ARBA00011901"/>
    </source>
</evidence>
<dbReference type="OrthoDB" id="9794294at2"/>
<dbReference type="InterPro" id="IPR002502">
    <property type="entry name" value="Amidase_domain"/>
</dbReference>
<reference evidence="9 10" key="1">
    <citation type="journal article" date="2019" name="Indoor Air">
        <title>Impacts of indoor surface finishes on bacterial viability.</title>
        <authorList>
            <person name="Hu J."/>
            <person name="Maamar S.B."/>
            <person name="Glawe A.J."/>
            <person name="Gottel N."/>
            <person name="Gilbert J.A."/>
            <person name="Hartmann E.M."/>
        </authorList>
    </citation>
    <scope>NUCLEOTIDE SEQUENCE [LARGE SCALE GENOMIC DNA]</scope>
    <source>
        <strain evidence="9 10">AF060A6</strain>
    </source>
</reference>
<dbReference type="SUPFAM" id="SSF47090">
    <property type="entry name" value="PGBD-like"/>
    <property type="match status" value="2"/>
</dbReference>